<feature type="disulfide bond" evidence="1">
    <location>
        <begin position="39"/>
        <end position="45"/>
    </location>
</feature>
<dbReference type="eggNOG" id="ENOG502S0AX">
    <property type="taxonomic scope" value="Eukaryota"/>
</dbReference>
<dbReference type="PIRSF" id="PIRSF002703">
    <property type="entry name" value="Thaumatin"/>
    <property type="match status" value="1"/>
</dbReference>
<keyword evidence="1" id="KW-1015">Disulfide bond</keyword>
<evidence type="ECO:0000313" key="3">
    <source>
        <dbReference type="Proteomes" id="UP000014074"/>
    </source>
</evidence>
<dbReference type="Gene3D" id="2.60.110.10">
    <property type="entry name" value="Thaumatin"/>
    <property type="match status" value="1"/>
</dbReference>
<feature type="disulfide bond" evidence="1">
    <location>
        <begin position="181"/>
        <end position="190"/>
    </location>
</feature>
<dbReference type="PANTHER" id="PTHR31048">
    <property type="entry name" value="OS03G0233200 PROTEIN"/>
    <property type="match status" value="1"/>
</dbReference>
<feature type="disulfide bond" evidence="1">
    <location>
        <begin position="17"/>
        <end position="34"/>
    </location>
</feature>
<dbReference type="EMBL" id="KB933367">
    <property type="protein sequence ID" value="EON95928.1"/>
    <property type="molecule type" value="Genomic_DNA"/>
</dbReference>
<keyword evidence="3" id="KW-1185">Reference proteome</keyword>
<evidence type="ECO:0000313" key="2">
    <source>
        <dbReference type="EMBL" id="EON95928.1"/>
    </source>
</evidence>
<dbReference type="PROSITE" id="PS51367">
    <property type="entry name" value="THAUMATIN_2"/>
    <property type="match status" value="1"/>
</dbReference>
<dbReference type="RefSeq" id="XP_007919297.1">
    <property type="nucleotide sequence ID" value="XM_007921106.1"/>
</dbReference>
<proteinExistence type="predicted"/>
<dbReference type="OrthoDB" id="430315at2759"/>
<dbReference type="HOGENOM" id="CLU_043181_7_1_1"/>
<gene>
    <name evidence="2" type="ORF">UCRPA7_8594</name>
</gene>
<dbReference type="InterPro" id="IPR037176">
    <property type="entry name" value="Osmotin/thaumatin-like_sf"/>
</dbReference>
<protein>
    <submittedName>
        <fullName evidence="2">Putative thaumatin family protein</fullName>
    </submittedName>
</protein>
<dbReference type="AlphaFoldDB" id="R8B9G1"/>
<feature type="disulfide bond" evidence="1">
    <location>
        <begin position="191"/>
        <end position="201"/>
    </location>
</feature>
<dbReference type="KEGG" id="tmn:UCRPA7_8594"/>
<organism evidence="2 3">
    <name type="scientific">Phaeoacremonium minimum (strain UCR-PA7)</name>
    <name type="common">Esca disease fungus</name>
    <name type="synonym">Togninia minima</name>
    <dbReference type="NCBI Taxonomy" id="1286976"/>
    <lineage>
        <taxon>Eukaryota</taxon>
        <taxon>Fungi</taxon>
        <taxon>Dikarya</taxon>
        <taxon>Ascomycota</taxon>
        <taxon>Pezizomycotina</taxon>
        <taxon>Sordariomycetes</taxon>
        <taxon>Sordariomycetidae</taxon>
        <taxon>Togniniales</taxon>
        <taxon>Togniniaceae</taxon>
        <taxon>Phaeoacremonium</taxon>
    </lineage>
</organism>
<accession>R8B9G1</accession>
<sequence>MEVSSNWQGRVWGRTNCTFTENGTAPADMGGVACTTGDCFGKLDCAFSGAPPSTLAEFTLAGGSTGKQTFYDISLVDGYNIPVGIVYLPAPNTSFIPPNLVNTVCIATAGYLDEPAARTGDVYTNASFPMPYESSRTNANIAKWCPWDLQTQPPSKPGDGVYPYPDDGIARPVFDPCLSACAHSGADKDCCTGKYNNPKKCKRGLYSTRAKQVCPDAYSFAYDDQASTFIIPSGGGWEVVFCPAGRSTDILATFGTQLSELASTGNLTSQSLADVKNITYIESQDSAGTSVRPLSTKTVLAVVLGVATAFTLW</sequence>
<dbReference type="Pfam" id="PF00314">
    <property type="entry name" value="Thaumatin"/>
    <property type="match status" value="1"/>
</dbReference>
<dbReference type="InterPro" id="IPR001938">
    <property type="entry name" value="Thaumatin"/>
</dbReference>
<feature type="disulfide bond" evidence="1">
    <location>
        <begin position="145"/>
        <end position="177"/>
    </location>
</feature>
<name>R8B9G1_PHAM7</name>
<dbReference type="Proteomes" id="UP000014074">
    <property type="component" value="Unassembled WGS sequence"/>
</dbReference>
<reference evidence="3" key="1">
    <citation type="journal article" date="2013" name="Genome Announc.">
        <title>Draft genome sequence of the ascomycete Phaeoacremonium aleophilum strain UCR-PA7, a causal agent of the esca disease complex in grapevines.</title>
        <authorList>
            <person name="Blanco-Ulate B."/>
            <person name="Rolshausen P."/>
            <person name="Cantu D."/>
        </authorList>
    </citation>
    <scope>NUCLEOTIDE SEQUENCE [LARGE SCALE GENOMIC DNA]</scope>
    <source>
        <strain evidence="3">UCR-PA7</strain>
    </source>
</reference>
<dbReference type="GeneID" id="19329460"/>
<dbReference type="SMART" id="SM00205">
    <property type="entry name" value="THN"/>
    <property type="match status" value="1"/>
</dbReference>
<dbReference type="SUPFAM" id="SSF49870">
    <property type="entry name" value="Osmotin, thaumatin-like protein"/>
    <property type="match status" value="1"/>
</dbReference>
<evidence type="ECO:0000256" key="1">
    <source>
        <dbReference type="PIRSR" id="PIRSR002703-1"/>
    </source>
</evidence>